<feature type="transmembrane region" description="Helical" evidence="1">
    <location>
        <begin position="310"/>
        <end position="331"/>
    </location>
</feature>
<dbReference type="AlphaFoldDB" id="A0A6C0LVD6"/>
<proteinExistence type="predicted"/>
<evidence type="ECO:0000256" key="1">
    <source>
        <dbReference type="SAM" id="Phobius"/>
    </source>
</evidence>
<feature type="transmembrane region" description="Helical" evidence="1">
    <location>
        <begin position="53"/>
        <end position="70"/>
    </location>
</feature>
<keyword evidence="1" id="KW-1133">Transmembrane helix</keyword>
<feature type="transmembrane region" description="Helical" evidence="1">
    <location>
        <begin position="351"/>
        <end position="372"/>
    </location>
</feature>
<feature type="transmembrane region" description="Helical" evidence="1">
    <location>
        <begin position="206"/>
        <end position="231"/>
    </location>
</feature>
<name>A0A6C0LVD6_9ZZZZ</name>
<feature type="transmembrane region" description="Helical" evidence="1">
    <location>
        <begin position="259"/>
        <end position="278"/>
    </location>
</feature>
<feature type="transmembrane region" description="Helical" evidence="1">
    <location>
        <begin position="493"/>
        <end position="509"/>
    </location>
</feature>
<feature type="transmembrane region" description="Helical" evidence="1">
    <location>
        <begin position="154"/>
        <end position="176"/>
    </location>
</feature>
<feature type="transmembrane region" description="Helical" evidence="1">
    <location>
        <begin position="435"/>
        <end position="456"/>
    </location>
</feature>
<reference evidence="2" key="1">
    <citation type="journal article" date="2020" name="Nature">
        <title>Giant virus diversity and host interactions through global metagenomics.</title>
        <authorList>
            <person name="Schulz F."/>
            <person name="Roux S."/>
            <person name="Paez-Espino D."/>
            <person name="Jungbluth S."/>
            <person name="Walsh D.A."/>
            <person name="Denef V.J."/>
            <person name="McMahon K.D."/>
            <person name="Konstantinidis K.T."/>
            <person name="Eloe-Fadrosh E.A."/>
            <person name="Kyrpides N.C."/>
            <person name="Woyke T."/>
        </authorList>
    </citation>
    <scope>NUCLEOTIDE SEQUENCE</scope>
    <source>
        <strain evidence="2">GVMAG-S-1016704-121</strain>
    </source>
</reference>
<feature type="transmembrane region" description="Helical" evidence="1">
    <location>
        <begin position="82"/>
        <end position="101"/>
    </location>
</feature>
<sequence length="530" mass="61175">MISHASCDTALLTVCLFITLQYYSVSDFNRYLTTTISSYPNVYHGKFEYTENVNVFFTTGMYLIGLYAILKLDYGEFLANTSSVYNVIELTLGFLSVFYNIQWLTSFYLMFTIATAHQKQIVYFMGPWYMRIALNHLYRFFVLTESIKSLSNPYNAYAIWTITYVNVTIRLLMYFVTPYISHARNNGPKILLAWMDPLCSTFSTYLGFYITMAFVISPNALLVCLIPISMYHTMYPPKLTRANGSIPVDMYEPTHFTKVYDRIFAVILSILLISSWKYGGLAEYVNYLYQNFKMFPNHFTPNTDYITTEMHPVFCMNIYAVTVYFLIKAYYVERKVVDRAHKKYIAHNVSVYVMFHGIGSAIELTLGMVAIIYPEKYFLAYLSAGIALLNNIPTGFALTSGVYGVKHITVPGFTIFGVIRILECIRVFGVHPRNYPNAWILLQVGTIVRLLGYFVLPFSSMNGSRGDLFTEPLNYSTNILLSGYIAASYVYHPAWLVISLFLYVGYQYYHPHTISAKMRPVLHEKYHKFY</sequence>
<accession>A0A6C0LVD6</accession>
<keyword evidence="1" id="KW-0472">Membrane</keyword>
<organism evidence="2">
    <name type="scientific">viral metagenome</name>
    <dbReference type="NCBI Taxonomy" id="1070528"/>
    <lineage>
        <taxon>unclassified sequences</taxon>
        <taxon>metagenomes</taxon>
        <taxon>organismal metagenomes</taxon>
    </lineage>
</organism>
<dbReference type="EMBL" id="MN740561">
    <property type="protein sequence ID" value="QHU33721.1"/>
    <property type="molecule type" value="Genomic_DNA"/>
</dbReference>
<feature type="transmembrane region" description="Helical" evidence="1">
    <location>
        <begin position="410"/>
        <end position="429"/>
    </location>
</feature>
<feature type="transmembrane region" description="Helical" evidence="1">
    <location>
        <begin position="7"/>
        <end position="25"/>
    </location>
</feature>
<protein>
    <submittedName>
        <fullName evidence="2">Uncharacterized protein</fullName>
    </submittedName>
</protein>
<keyword evidence="1" id="KW-0812">Transmembrane</keyword>
<evidence type="ECO:0000313" key="2">
    <source>
        <dbReference type="EMBL" id="QHU33721.1"/>
    </source>
</evidence>